<sequence>MAWPIPSARTIAERIATRLESAIATARGKAGLAVDALALSRAVRSEKGNLAHITRAIAPEVRATHDHLAWWGRQYFPDTAEEEFVVRHGDIHGILPRPATRAIGRVDIEGVAGTALPAGLELASSDGTLYATTEAAAIGANGSVSIRVAASATGPGGNLEAGIRLATVLPRPDVSRITVDPDGLAGGASEADWRELQAAVIAHLRQRPHGGAGFDYPTWLAAAFPVRAVKVYPDWIGRGSVGVAVVMEDDAQGRAPTEAELEAQLIYLGRPNTAEGVRPVTAHVVTLAAEPRTISPRIRLRPDTIATRAAVEEAWQRFVATIGDAEDEGNVSPIGAIIEPSRISEAISAANGEYGHDLLSPSLRVALDRLEFPVAGEIDFAEAVL</sequence>
<accession>A0A371X2Y2</accession>
<evidence type="ECO:0000313" key="5">
    <source>
        <dbReference type="EMBL" id="RFC63595.1"/>
    </source>
</evidence>
<dbReference type="InterPro" id="IPR052399">
    <property type="entry name" value="Phage_Baseplate_Assmbl_Protein"/>
</dbReference>
<evidence type="ECO:0000259" key="3">
    <source>
        <dbReference type="Pfam" id="PF26078"/>
    </source>
</evidence>
<dbReference type="PANTHER" id="PTHR37829">
    <property type="entry name" value="PHAGE-LIKE ELEMENT PBSX PROTEIN XKDT"/>
    <property type="match status" value="1"/>
</dbReference>
<dbReference type="PANTHER" id="PTHR37829:SF3">
    <property type="entry name" value="PROTEIN JAYE-RELATED"/>
    <property type="match status" value="1"/>
</dbReference>
<comment type="caution">
    <text evidence="5">The sequence shown here is derived from an EMBL/GenBank/DDBJ whole genome shotgun (WGS) entry which is preliminary data.</text>
</comment>
<dbReference type="Pfam" id="PF26079">
    <property type="entry name" value="Baseplate_J_C"/>
    <property type="match status" value="1"/>
</dbReference>
<dbReference type="Proteomes" id="UP000264310">
    <property type="component" value="Unassembled WGS sequence"/>
</dbReference>
<evidence type="ECO:0000256" key="1">
    <source>
        <dbReference type="ARBA" id="ARBA00038087"/>
    </source>
</evidence>
<proteinExistence type="inferred from homology"/>
<dbReference type="RefSeq" id="WP_116683325.1">
    <property type="nucleotide sequence ID" value="NZ_QURL01000004.1"/>
</dbReference>
<dbReference type="InterPro" id="IPR006949">
    <property type="entry name" value="Barrel_Baseplate_J-like"/>
</dbReference>
<protein>
    <submittedName>
        <fullName evidence="5">Baseplate J family protein</fullName>
    </submittedName>
</protein>
<dbReference type="EMBL" id="QURL01000004">
    <property type="protein sequence ID" value="RFC63595.1"/>
    <property type="molecule type" value="Genomic_DNA"/>
</dbReference>
<gene>
    <name evidence="5" type="ORF">DYI37_11355</name>
</gene>
<dbReference type="OrthoDB" id="7565172at2"/>
<feature type="domain" description="Baseplate J-like central" evidence="3">
    <location>
        <begin position="208"/>
        <end position="286"/>
    </location>
</feature>
<dbReference type="Pfam" id="PF04865">
    <property type="entry name" value="Baseplate_J"/>
    <property type="match status" value="1"/>
</dbReference>
<evidence type="ECO:0000313" key="6">
    <source>
        <dbReference type="Proteomes" id="UP000264310"/>
    </source>
</evidence>
<dbReference type="InterPro" id="IPR058531">
    <property type="entry name" value="Baseplate_J_M"/>
</dbReference>
<feature type="domain" description="Baseplate J-like C-terminal" evidence="4">
    <location>
        <begin position="296"/>
        <end position="380"/>
    </location>
</feature>
<organism evidence="5 6">
    <name type="scientific">Fulvimarina endophytica</name>
    <dbReference type="NCBI Taxonomy" id="2293836"/>
    <lineage>
        <taxon>Bacteria</taxon>
        <taxon>Pseudomonadati</taxon>
        <taxon>Pseudomonadota</taxon>
        <taxon>Alphaproteobacteria</taxon>
        <taxon>Hyphomicrobiales</taxon>
        <taxon>Aurantimonadaceae</taxon>
        <taxon>Fulvimarina</taxon>
    </lineage>
</organism>
<name>A0A371X2Y2_9HYPH</name>
<comment type="similarity">
    <text evidence="1">Belongs to the Mu gp47/PBSX XkdT family.</text>
</comment>
<dbReference type="Pfam" id="PF26078">
    <property type="entry name" value="Baseplate_J_M"/>
    <property type="match status" value="1"/>
</dbReference>
<dbReference type="InterPro" id="IPR058530">
    <property type="entry name" value="Baseplate_J-like_C"/>
</dbReference>
<reference evidence="5 6" key="1">
    <citation type="submission" date="2018-08" db="EMBL/GenBank/DDBJ databases">
        <title>Fulvimarina sp. 85, whole genome shotgun sequence.</title>
        <authorList>
            <person name="Tuo L."/>
        </authorList>
    </citation>
    <scope>NUCLEOTIDE SEQUENCE [LARGE SCALE GENOMIC DNA]</scope>
    <source>
        <strain evidence="5 6">85</strain>
    </source>
</reference>
<keyword evidence="6" id="KW-1185">Reference proteome</keyword>
<evidence type="ECO:0000259" key="2">
    <source>
        <dbReference type="Pfam" id="PF04865"/>
    </source>
</evidence>
<dbReference type="AlphaFoldDB" id="A0A371X2Y2"/>
<evidence type="ECO:0000259" key="4">
    <source>
        <dbReference type="Pfam" id="PF26079"/>
    </source>
</evidence>
<feature type="domain" description="Baseplate protein J-like barrel" evidence="2">
    <location>
        <begin position="106"/>
        <end position="187"/>
    </location>
</feature>